<dbReference type="Proteomes" id="UP001186944">
    <property type="component" value="Unassembled WGS sequence"/>
</dbReference>
<evidence type="ECO:0000256" key="1">
    <source>
        <dbReference type="SAM" id="MobiDB-lite"/>
    </source>
</evidence>
<feature type="region of interest" description="Disordered" evidence="1">
    <location>
        <begin position="463"/>
        <end position="494"/>
    </location>
</feature>
<protein>
    <submittedName>
        <fullName evidence="3">Uncharacterized protein</fullName>
    </submittedName>
</protein>
<accession>A0AA89BZR6</accession>
<evidence type="ECO:0000313" key="4">
    <source>
        <dbReference type="Proteomes" id="UP001186944"/>
    </source>
</evidence>
<comment type="caution">
    <text evidence="3">The sequence shown here is derived from an EMBL/GenBank/DDBJ whole genome shotgun (WGS) entry which is preliminary data.</text>
</comment>
<dbReference type="EMBL" id="VSWD01000011">
    <property type="protein sequence ID" value="KAK3088679.1"/>
    <property type="molecule type" value="Genomic_DNA"/>
</dbReference>
<keyword evidence="2" id="KW-0472">Membrane</keyword>
<evidence type="ECO:0000313" key="3">
    <source>
        <dbReference type="EMBL" id="KAK3088679.1"/>
    </source>
</evidence>
<feature type="region of interest" description="Disordered" evidence="1">
    <location>
        <begin position="292"/>
        <end position="396"/>
    </location>
</feature>
<dbReference type="AlphaFoldDB" id="A0AA89BZR6"/>
<reference evidence="3" key="1">
    <citation type="submission" date="2019-08" db="EMBL/GenBank/DDBJ databases">
        <title>The improved chromosome-level genome for the pearl oyster Pinctada fucata martensii using PacBio sequencing and Hi-C.</title>
        <authorList>
            <person name="Zheng Z."/>
        </authorList>
    </citation>
    <scope>NUCLEOTIDE SEQUENCE</scope>
    <source>
        <strain evidence="3">ZZ-2019</strain>
        <tissue evidence="3">Adductor muscle</tissue>
    </source>
</reference>
<feature type="transmembrane region" description="Helical" evidence="2">
    <location>
        <begin position="27"/>
        <end position="47"/>
    </location>
</feature>
<gene>
    <name evidence="3" type="ORF">FSP39_022280</name>
</gene>
<name>A0AA89BZR6_PINIB</name>
<feature type="compositionally biased region" description="Basic and acidic residues" evidence="1">
    <location>
        <begin position="352"/>
        <end position="363"/>
    </location>
</feature>
<feature type="compositionally biased region" description="Polar residues" evidence="1">
    <location>
        <begin position="339"/>
        <end position="349"/>
    </location>
</feature>
<keyword evidence="4" id="KW-1185">Reference proteome</keyword>
<keyword evidence="2" id="KW-1133">Transmembrane helix</keyword>
<feature type="compositionally biased region" description="Polar residues" evidence="1">
    <location>
        <begin position="463"/>
        <end position="482"/>
    </location>
</feature>
<proteinExistence type="predicted"/>
<keyword evidence="2" id="KW-0812">Transmembrane</keyword>
<organism evidence="3 4">
    <name type="scientific">Pinctada imbricata</name>
    <name type="common">Atlantic pearl-oyster</name>
    <name type="synonym">Pinctada martensii</name>
    <dbReference type="NCBI Taxonomy" id="66713"/>
    <lineage>
        <taxon>Eukaryota</taxon>
        <taxon>Metazoa</taxon>
        <taxon>Spiralia</taxon>
        <taxon>Lophotrochozoa</taxon>
        <taxon>Mollusca</taxon>
        <taxon>Bivalvia</taxon>
        <taxon>Autobranchia</taxon>
        <taxon>Pteriomorphia</taxon>
        <taxon>Pterioida</taxon>
        <taxon>Pterioidea</taxon>
        <taxon>Pteriidae</taxon>
        <taxon>Pinctada</taxon>
    </lineage>
</organism>
<sequence length="494" mass="56628">MEPNVTTTSPTLPRPDFSLPIQERDTYLLIGTFVSVLILMGILMAFMHKNCRNSLLRWRTWLIHLRHSNAMSTRRPRSDVDMTLDLSNPECPVYSKEIHVSSAVKTSNQNQRIGSAGSKRHVYASSKKEDGEDSGISIISSSRDGKTISLPSQQSLNMNLSFERGINTRDLPCRNSYLSLVSCKSSDCSRMSEIKDKNGGYLNNSFSVEDEQKPFDLHKSEFYLPDSSDFPSDLKPSWNYEVIVPSKIEYTGMASSRSKSANDISIVEKQQRMITHKVKSFSHEGVHDEINEALHHEPRDKHRHKNRSPSQRGENPYFSRYHVHSRHKTDSRSPPENFYSRSTSSITHASKQKQEKDIERCPSEHSGIYVSDHRYKKKGRASHNRDTVHKSNTKISDNVIPSFQSFEELLKQRRRRLSRDSAIDQSDYSFYKSKPKVVSNPDGQLLVSSRIYKSEPNIQIHLNSNNSTYKKNRPVSQMSSLSLEEIQSRKRKGT</sequence>
<feature type="region of interest" description="Disordered" evidence="1">
    <location>
        <begin position="105"/>
        <end position="138"/>
    </location>
</feature>
<evidence type="ECO:0000256" key="2">
    <source>
        <dbReference type="SAM" id="Phobius"/>
    </source>
</evidence>